<dbReference type="Proteomes" id="UP000825935">
    <property type="component" value="Chromosome 16"/>
</dbReference>
<accession>A0A8T2T0C2</accession>
<protein>
    <submittedName>
        <fullName evidence="1">Uncharacterized protein</fullName>
    </submittedName>
</protein>
<reference evidence="1" key="1">
    <citation type="submission" date="2021-08" db="EMBL/GenBank/DDBJ databases">
        <title>WGS assembly of Ceratopteris richardii.</title>
        <authorList>
            <person name="Marchant D.B."/>
            <person name="Chen G."/>
            <person name="Jenkins J."/>
            <person name="Shu S."/>
            <person name="Leebens-Mack J."/>
            <person name="Grimwood J."/>
            <person name="Schmutz J."/>
            <person name="Soltis P."/>
            <person name="Soltis D."/>
            <person name="Chen Z.-H."/>
        </authorList>
    </citation>
    <scope>NUCLEOTIDE SEQUENCE</scope>
    <source>
        <strain evidence="1">Whitten #5841</strain>
        <tissue evidence="1">Leaf</tissue>
    </source>
</reference>
<name>A0A8T2T0C2_CERRI</name>
<evidence type="ECO:0000313" key="1">
    <source>
        <dbReference type="EMBL" id="KAH7388250.1"/>
    </source>
</evidence>
<dbReference type="AlphaFoldDB" id="A0A8T2T0C2"/>
<keyword evidence="2" id="KW-1185">Reference proteome</keyword>
<sequence>MAKFQLPTGRTKFKKRKDVSEPVGTFAVLGTGGLLEEAQESHVKAAKQGAAQAEGRRRAAAAYQALLITKNIGIEIRKLFLLMLVPRITASRVPILVLTAQVLCTLQRSLQLVNGGKASWRQ</sequence>
<gene>
    <name evidence="1" type="ORF">KP509_16G066000</name>
</gene>
<organism evidence="1 2">
    <name type="scientific">Ceratopteris richardii</name>
    <name type="common">Triangle waterfern</name>
    <dbReference type="NCBI Taxonomy" id="49495"/>
    <lineage>
        <taxon>Eukaryota</taxon>
        <taxon>Viridiplantae</taxon>
        <taxon>Streptophyta</taxon>
        <taxon>Embryophyta</taxon>
        <taxon>Tracheophyta</taxon>
        <taxon>Polypodiopsida</taxon>
        <taxon>Polypodiidae</taxon>
        <taxon>Polypodiales</taxon>
        <taxon>Pteridineae</taxon>
        <taxon>Pteridaceae</taxon>
        <taxon>Parkerioideae</taxon>
        <taxon>Ceratopteris</taxon>
    </lineage>
</organism>
<proteinExistence type="predicted"/>
<comment type="caution">
    <text evidence="1">The sequence shown here is derived from an EMBL/GenBank/DDBJ whole genome shotgun (WGS) entry which is preliminary data.</text>
</comment>
<evidence type="ECO:0000313" key="2">
    <source>
        <dbReference type="Proteomes" id="UP000825935"/>
    </source>
</evidence>
<dbReference type="EMBL" id="CM035421">
    <property type="protein sequence ID" value="KAH7388250.1"/>
    <property type="molecule type" value="Genomic_DNA"/>
</dbReference>